<gene>
    <name evidence="2" type="ORF">NCR95_05500</name>
</gene>
<feature type="transmembrane region" description="Helical" evidence="1">
    <location>
        <begin position="167"/>
        <end position="188"/>
    </location>
</feature>
<keyword evidence="1" id="KW-0472">Membrane</keyword>
<evidence type="ECO:0000256" key="1">
    <source>
        <dbReference type="SAM" id="Phobius"/>
    </source>
</evidence>
<feature type="transmembrane region" description="Helical" evidence="1">
    <location>
        <begin position="47"/>
        <end position="67"/>
    </location>
</feature>
<feature type="transmembrane region" description="Helical" evidence="1">
    <location>
        <begin position="194"/>
        <end position="213"/>
    </location>
</feature>
<reference evidence="2" key="1">
    <citation type="submission" date="2022-06" db="EMBL/GenBank/DDBJ databases">
        <title>Helicobacter colisuis sp. nov.</title>
        <authorList>
            <person name="Papic B."/>
            <person name="Gruntar I."/>
        </authorList>
    </citation>
    <scope>NUCLEOTIDE SEQUENCE</scope>
    <source>
        <strain evidence="2">11154-15</strain>
    </source>
</reference>
<feature type="transmembrane region" description="Helical" evidence="1">
    <location>
        <begin position="79"/>
        <end position="97"/>
    </location>
</feature>
<feature type="transmembrane region" description="Helical" evidence="1">
    <location>
        <begin position="256"/>
        <end position="275"/>
    </location>
</feature>
<organism evidence="2 3">
    <name type="scientific">Helicobacter colisuis</name>
    <dbReference type="NCBI Taxonomy" id="2949739"/>
    <lineage>
        <taxon>Bacteria</taxon>
        <taxon>Pseudomonadati</taxon>
        <taxon>Campylobacterota</taxon>
        <taxon>Epsilonproteobacteria</taxon>
        <taxon>Campylobacterales</taxon>
        <taxon>Helicobacteraceae</taxon>
        <taxon>Helicobacter</taxon>
    </lineage>
</organism>
<evidence type="ECO:0000313" key="3">
    <source>
        <dbReference type="Proteomes" id="UP001057522"/>
    </source>
</evidence>
<dbReference type="RefSeq" id="WP_250604368.1">
    <property type="nucleotide sequence ID" value="NZ_JAMOKX010000004.1"/>
</dbReference>
<protein>
    <submittedName>
        <fullName evidence="2">Uncharacterized protein</fullName>
    </submittedName>
</protein>
<keyword evidence="1" id="KW-0812">Transmembrane</keyword>
<feature type="transmembrane region" description="Helical" evidence="1">
    <location>
        <begin position="12"/>
        <end position="35"/>
    </location>
</feature>
<feature type="transmembrane region" description="Helical" evidence="1">
    <location>
        <begin position="135"/>
        <end position="155"/>
    </location>
</feature>
<dbReference type="Proteomes" id="UP001057522">
    <property type="component" value="Unassembled WGS sequence"/>
</dbReference>
<sequence>MRKIALQTTLFSSLFFILAIFTLLTLLLSGIVWDFRQMFRLVTQPYGVYYCIGITFLACGIIISLFHMARIYSSHLPKFYSVAILVALCLFALQLYYEFFWLKRFTYDIFSLEDSLKFTKESIFKKDFYQLYLDYSVYCFFIVFPFAIYLFQLNFDKNTKIGRILQLTQPSLNVIIVALSGFAIMPFFKNGALGYVDLVLMLAGLSMVMFLCWKRKYLISSYEFFNLFLLWAICLIVLFISHTFVDGESYFEMRKAFYFLMLFGWCSSWMTKLTTKTSI</sequence>
<accession>A0ABT0TUL1</accession>
<proteinExistence type="predicted"/>
<evidence type="ECO:0000313" key="2">
    <source>
        <dbReference type="EMBL" id="MCL9819621.1"/>
    </source>
</evidence>
<dbReference type="EMBL" id="JAMOKX010000004">
    <property type="protein sequence ID" value="MCL9819621.1"/>
    <property type="molecule type" value="Genomic_DNA"/>
</dbReference>
<keyword evidence="3" id="KW-1185">Reference proteome</keyword>
<name>A0ABT0TUL1_9HELI</name>
<feature type="transmembrane region" description="Helical" evidence="1">
    <location>
        <begin position="225"/>
        <end position="244"/>
    </location>
</feature>
<keyword evidence="1" id="KW-1133">Transmembrane helix</keyword>
<comment type="caution">
    <text evidence="2">The sequence shown here is derived from an EMBL/GenBank/DDBJ whole genome shotgun (WGS) entry which is preliminary data.</text>
</comment>